<gene>
    <name evidence="1" type="ORF">Pcinc_002410</name>
</gene>
<evidence type="ECO:0000313" key="1">
    <source>
        <dbReference type="EMBL" id="KAK3893797.1"/>
    </source>
</evidence>
<accession>A0AAE1L3H7</accession>
<name>A0AAE1L3H7_PETCI</name>
<reference evidence="1" key="1">
    <citation type="submission" date="2023-10" db="EMBL/GenBank/DDBJ databases">
        <title>Genome assemblies of two species of porcelain crab, Petrolisthes cinctipes and Petrolisthes manimaculis (Anomura: Porcellanidae).</title>
        <authorList>
            <person name="Angst P."/>
        </authorList>
    </citation>
    <scope>NUCLEOTIDE SEQUENCE</scope>
    <source>
        <strain evidence="1">PB745_01</strain>
        <tissue evidence="1">Gill</tissue>
    </source>
</reference>
<dbReference type="Proteomes" id="UP001286313">
    <property type="component" value="Unassembled WGS sequence"/>
</dbReference>
<sequence length="222" mass="24966">MAEVREGMSQEEEITEEEMVFTPRGKPVLGETSKMGTGLLVDAMSQITDQLRDVSERLRELEQLQQPSSRPDTLPINTVVSPPMSPTLDPTPSSVSVVPPQQTGCPYLAEVRADQTVPIVVECQSKVHRFIQSRTEVAQYEICSEPIIDPNLSVYRTQISNELVPHFDQTKGEGTRQERLQGLIDEQDWSHLNSEQRSKLSQVVLDHEGLFVLESQDLELIN</sequence>
<keyword evidence="2" id="KW-1185">Reference proteome</keyword>
<organism evidence="1 2">
    <name type="scientific">Petrolisthes cinctipes</name>
    <name type="common">Flat porcelain crab</name>
    <dbReference type="NCBI Taxonomy" id="88211"/>
    <lineage>
        <taxon>Eukaryota</taxon>
        <taxon>Metazoa</taxon>
        <taxon>Ecdysozoa</taxon>
        <taxon>Arthropoda</taxon>
        <taxon>Crustacea</taxon>
        <taxon>Multicrustacea</taxon>
        <taxon>Malacostraca</taxon>
        <taxon>Eumalacostraca</taxon>
        <taxon>Eucarida</taxon>
        <taxon>Decapoda</taxon>
        <taxon>Pleocyemata</taxon>
        <taxon>Anomura</taxon>
        <taxon>Galatheoidea</taxon>
        <taxon>Porcellanidae</taxon>
        <taxon>Petrolisthes</taxon>
    </lineage>
</organism>
<evidence type="ECO:0000313" key="2">
    <source>
        <dbReference type="Proteomes" id="UP001286313"/>
    </source>
</evidence>
<comment type="caution">
    <text evidence="1">The sequence shown here is derived from an EMBL/GenBank/DDBJ whole genome shotgun (WGS) entry which is preliminary data.</text>
</comment>
<dbReference type="EMBL" id="JAWQEG010000175">
    <property type="protein sequence ID" value="KAK3893797.1"/>
    <property type="molecule type" value="Genomic_DNA"/>
</dbReference>
<dbReference type="AlphaFoldDB" id="A0AAE1L3H7"/>
<proteinExistence type="predicted"/>
<protein>
    <submittedName>
        <fullName evidence="1">Uncharacterized protein</fullName>
    </submittedName>
</protein>